<accession>A0A3B1CHI4</accession>
<evidence type="ECO:0000256" key="5">
    <source>
        <dbReference type="ARBA" id="ARBA00023136"/>
    </source>
</evidence>
<evidence type="ECO:0000256" key="2">
    <source>
        <dbReference type="ARBA" id="ARBA00022475"/>
    </source>
</evidence>
<evidence type="ECO:0000256" key="4">
    <source>
        <dbReference type="ARBA" id="ARBA00022989"/>
    </source>
</evidence>
<protein>
    <submittedName>
        <fullName evidence="7">Na(+) H(+) antiporter subunit E</fullName>
    </submittedName>
</protein>
<evidence type="ECO:0000256" key="6">
    <source>
        <dbReference type="SAM" id="Phobius"/>
    </source>
</evidence>
<name>A0A3B1CHI4_9ZZZZ</name>
<dbReference type="GO" id="GO:0005886">
    <property type="term" value="C:plasma membrane"/>
    <property type="evidence" value="ECO:0007669"/>
    <property type="project" value="UniProtKB-SubCell"/>
</dbReference>
<dbReference type="Pfam" id="PF01899">
    <property type="entry name" value="MNHE"/>
    <property type="match status" value="1"/>
</dbReference>
<evidence type="ECO:0000256" key="1">
    <source>
        <dbReference type="ARBA" id="ARBA00004651"/>
    </source>
</evidence>
<proteinExistence type="predicted"/>
<dbReference type="GO" id="GO:0008324">
    <property type="term" value="F:monoatomic cation transmembrane transporter activity"/>
    <property type="evidence" value="ECO:0007669"/>
    <property type="project" value="InterPro"/>
</dbReference>
<dbReference type="PANTHER" id="PTHR34584:SF1">
    <property type="entry name" value="NA(+)_H(+) ANTIPORTER SUBUNIT E1"/>
    <property type="match status" value="1"/>
</dbReference>
<evidence type="ECO:0000313" key="7">
    <source>
        <dbReference type="EMBL" id="VAX27682.1"/>
    </source>
</evidence>
<dbReference type="PIRSF" id="PIRSF019239">
    <property type="entry name" value="MrpE"/>
    <property type="match status" value="1"/>
</dbReference>
<dbReference type="PANTHER" id="PTHR34584">
    <property type="entry name" value="NA(+)/H(+) ANTIPORTER SUBUNIT E1"/>
    <property type="match status" value="1"/>
</dbReference>
<evidence type="ECO:0000256" key="3">
    <source>
        <dbReference type="ARBA" id="ARBA00022692"/>
    </source>
</evidence>
<keyword evidence="2" id="KW-1003">Cell membrane</keyword>
<keyword evidence="4 6" id="KW-1133">Transmembrane helix</keyword>
<keyword evidence="3 6" id="KW-0812">Transmembrane</keyword>
<sequence length="167" mass="18972">MRRHIVLNIVLALIWCALQEKLNVTEFVIGSVFGYGIIFMLKRVLEDEKEKISPSQGVSFVLFWRVFCYFFVFIKEMIKANIDVVKIVLSPKLKMTPGIIAYKMDVKTDAGITLLANSITLTPGTLSVDISEDRKTLYIHALHIEDAAELQQSIRDSLEKHTKDILG</sequence>
<dbReference type="InterPro" id="IPR002758">
    <property type="entry name" value="Cation_antiport_E"/>
</dbReference>
<feature type="transmembrane region" description="Helical" evidence="6">
    <location>
        <begin position="57"/>
        <end position="74"/>
    </location>
</feature>
<keyword evidence="5 6" id="KW-0472">Membrane</keyword>
<gene>
    <name evidence="7" type="ORF">MNBD_NITROSPIRAE01-1738</name>
</gene>
<dbReference type="EMBL" id="UOGF01000032">
    <property type="protein sequence ID" value="VAX27682.1"/>
    <property type="molecule type" value="Genomic_DNA"/>
</dbReference>
<reference evidence="7" key="1">
    <citation type="submission" date="2018-06" db="EMBL/GenBank/DDBJ databases">
        <authorList>
            <person name="Zhirakovskaya E."/>
        </authorList>
    </citation>
    <scope>NUCLEOTIDE SEQUENCE</scope>
</reference>
<dbReference type="AlphaFoldDB" id="A0A3B1CHI4"/>
<organism evidence="7">
    <name type="scientific">hydrothermal vent metagenome</name>
    <dbReference type="NCBI Taxonomy" id="652676"/>
    <lineage>
        <taxon>unclassified sequences</taxon>
        <taxon>metagenomes</taxon>
        <taxon>ecological metagenomes</taxon>
    </lineage>
</organism>
<feature type="transmembrane region" description="Helical" evidence="6">
    <location>
        <begin position="29"/>
        <end position="45"/>
    </location>
</feature>
<comment type="subcellular location">
    <subcellularLocation>
        <location evidence="1">Cell membrane</location>
        <topology evidence="1">Multi-pass membrane protein</topology>
    </subcellularLocation>
</comment>